<name>A0ABY7B5V5_9PSEU</name>
<reference evidence="1" key="1">
    <citation type="submission" date="2022-11" db="EMBL/GenBank/DDBJ databases">
        <authorList>
            <person name="Mo P."/>
        </authorList>
    </citation>
    <scope>NUCLEOTIDE SEQUENCE</scope>
    <source>
        <strain evidence="1">HUAS 11-8</strain>
    </source>
</reference>
<proteinExistence type="predicted"/>
<organism evidence="1 2">
    <name type="scientific">Amycolatopsis cynarae</name>
    <dbReference type="NCBI Taxonomy" id="2995223"/>
    <lineage>
        <taxon>Bacteria</taxon>
        <taxon>Bacillati</taxon>
        <taxon>Actinomycetota</taxon>
        <taxon>Actinomycetes</taxon>
        <taxon>Pseudonocardiales</taxon>
        <taxon>Pseudonocardiaceae</taxon>
        <taxon>Amycolatopsis</taxon>
    </lineage>
</organism>
<accession>A0ABY7B5V5</accession>
<gene>
    <name evidence="1" type="ORF">ORV05_08020</name>
</gene>
<evidence type="ECO:0000313" key="2">
    <source>
        <dbReference type="Proteomes" id="UP001163203"/>
    </source>
</evidence>
<evidence type="ECO:0000313" key="1">
    <source>
        <dbReference type="EMBL" id="WAL67712.1"/>
    </source>
</evidence>
<keyword evidence="2" id="KW-1185">Reference proteome</keyword>
<protein>
    <submittedName>
        <fullName evidence="1">Uncharacterized protein</fullName>
    </submittedName>
</protein>
<dbReference type="RefSeq" id="WP_268757806.1">
    <property type="nucleotide sequence ID" value="NZ_CP113836.1"/>
</dbReference>
<dbReference type="EMBL" id="CP113836">
    <property type="protein sequence ID" value="WAL67712.1"/>
    <property type="molecule type" value="Genomic_DNA"/>
</dbReference>
<sequence length="74" mass="7569">MRAVGEIIGVSVHGDRVALDGGALRRDQGYSLHVTALPDVHQALLTAAAALGTDQASPALYRASDSEAVLSMPG</sequence>
<dbReference type="Proteomes" id="UP001163203">
    <property type="component" value="Chromosome"/>
</dbReference>